<sequence>MLNIWEGSILLFTPKKTNKGEDGRKFQVVMEVNFIQTKWKNSIIVYLFIVITLLTASCTIITQNKQQSGTKESQAAKPSPTDKEELAKIKKKMELYLHFKYNKEFVVEKIDYEPNTSDYIMDVYVKGNEKIKFLAYKNISLNTTGDTFLFKYWDDEIYADFKQVFDRLFPEPYNLRDVPPVHMNLDQKLKHRIIPQKEGGKYPTFQQIVEKYPEEFEMNILLGMSFDQKVELTDDELLMRIYELIKHYKQKSNKITMINFALYEDGNADIPVKVLDIVGFDDTSNINKWNDLKLYWHNVTP</sequence>
<dbReference type="RefSeq" id="WP_236343081.1">
    <property type="nucleotide sequence ID" value="NZ_CAKMMF010000014.1"/>
</dbReference>
<evidence type="ECO:0000313" key="2">
    <source>
        <dbReference type="EMBL" id="CAH1207754.1"/>
    </source>
</evidence>
<dbReference type="EMBL" id="CAKMMF010000014">
    <property type="protein sequence ID" value="CAH1207754.1"/>
    <property type="molecule type" value="Genomic_DNA"/>
</dbReference>
<evidence type="ECO:0000313" key="3">
    <source>
        <dbReference type="Proteomes" id="UP000838686"/>
    </source>
</evidence>
<gene>
    <name evidence="2" type="ORF">PAECIP111893_02772</name>
</gene>
<protein>
    <recommendedName>
        <fullName evidence="4">Lipoprotein</fullName>
    </recommendedName>
</protein>
<comment type="caution">
    <text evidence="2">The sequence shown here is derived from an EMBL/GenBank/DDBJ whole genome shotgun (WGS) entry which is preliminary data.</text>
</comment>
<keyword evidence="1" id="KW-0472">Membrane</keyword>
<keyword evidence="1" id="KW-0812">Transmembrane</keyword>
<keyword evidence="3" id="KW-1185">Reference proteome</keyword>
<organism evidence="2 3">
    <name type="scientific">Paenibacillus plantiphilus</name>
    <dbReference type="NCBI Taxonomy" id="2905650"/>
    <lineage>
        <taxon>Bacteria</taxon>
        <taxon>Bacillati</taxon>
        <taxon>Bacillota</taxon>
        <taxon>Bacilli</taxon>
        <taxon>Bacillales</taxon>
        <taxon>Paenibacillaceae</taxon>
        <taxon>Paenibacillus</taxon>
    </lineage>
</organism>
<feature type="transmembrane region" description="Helical" evidence="1">
    <location>
        <begin position="43"/>
        <end position="62"/>
    </location>
</feature>
<reference evidence="2" key="1">
    <citation type="submission" date="2022-01" db="EMBL/GenBank/DDBJ databases">
        <authorList>
            <person name="Criscuolo A."/>
        </authorList>
    </citation>
    <scope>NUCLEOTIDE SEQUENCE</scope>
    <source>
        <strain evidence="2">CIP111893</strain>
    </source>
</reference>
<dbReference type="Proteomes" id="UP000838686">
    <property type="component" value="Unassembled WGS sequence"/>
</dbReference>
<proteinExistence type="predicted"/>
<accession>A0ABM9CAP8</accession>
<name>A0ABM9CAP8_9BACL</name>
<evidence type="ECO:0000256" key="1">
    <source>
        <dbReference type="SAM" id="Phobius"/>
    </source>
</evidence>
<keyword evidence="1" id="KW-1133">Transmembrane helix</keyword>
<evidence type="ECO:0008006" key="4">
    <source>
        <dbReference type="Google" id="ProtNLM"/>
    </source>
</evidence>